<dbReference type="EMBL" id="ML977346">
    <property type="protein sequence ID" value="KAF2108596.1"/>
    <property type="molecule type" value="Genomic_DNA"/>
</dbReference>
<keyword evidence="3" id="KW-1185">Reference proteome</keyword>
<name>A0A6A5YN67_9PLEO</name>
<evidence type="ECO:0000313" key="3">
    <source>
        <dbReference type="Proteomes" id="UP000799770"/>
    </source>
</evidence>
<dbReference type="Pfam" id="PF06985">
    <property type="entry name" value="HET"/>
    <property type="match status" value="1"/>
</dbReference>
<sequence>MTNPLPPDNRAYGSLFRTSEVMKIPIQYLRPYPGDHRNPHDVLTEDILCSICETRGNVKNVDPSNLGDDTINNAPEVGRSYLWDYPTLQRNHRCSLCRLVWRTFQQFYEIVDETRLPVAVLGRHSSHGHENSRSIELIAMVFKNTLDNQDIRGSGQVYIYEDERIPHFNITQRATGEDPNNGKAAHTEWRQSKILKNDQIDFDVVKSWLTVCKAEHGSKCNGHEKHKPPARRLIDVEKGCIVNGSTVTEYLTLSYVWGMAAQFMLTKDVVKDSSKEGFFGSLGTKVPQSIRDAMQVCRNIGVRHLWVDALCIVQDDEQDKDDQIRLMDEIYGQALAVLIVAAGDDANYGIPGMGEKKRALATYEETVDGKVLMTSLATTTFSAKRSHWNTRAWTYQEYILGKRLLVFTDTYVFFKCAESMFLDDAVLPTLGPLPPMPIQSDGEWISFTLNDSSEDKDPKKVWKDYYKVLSRTLGPFHFGLPREYFGRSLLWTDPHHGIFKRRVDFQSSSWAGWKWAFEYFNAEQSTVGASGYKMPEETVPIQFLLFNDGNERVSRLIPILTRQINIKNSTSRT</sequence>
<proteinExistence type="predicted"/>
<evidence type="ECO:0000259" key="1">
    <source>
        <dbReference type="Pfam" id="PF06985"/>
    </source>
</evidence>
<organism evidence="2 3">
    <name type="scientific">Lophiotrema nucula</name>
    <dbReference type="NCBI Taxonomy" id="690887"/>
    <lineage>
        <taxon>Eukaryota</taxon>
        <taxon>Fungi</taxon>
        <taxon>Dikarya</taxon>
        <taxon>Ascomycota</taxon>
        <taxon>Pezizomycotina</taxon>
        <taxon>Dothideomycetes</taxon>
        <taxon>Pleosporomycetidae</taxon>
        <taxon>Pleosporales</taxon>
        <taxon>Lophiotremataceae</taxon>
        <taxon>Lophiotrema</taxon>
    </lineage>
</organism>
<dbReference type="Proteomes" id="UP000799770">
    <property type="component" value="Unassembled WGS sequence"/>
</dbReference>
<evidence type="ECO:0000313" key="2">
    <source>
        <dbReference type="EMBL" id="KAF2108596.1"/>
    </source>
</evidence>
<dbReference type="AlphaFoldDB" id="A0A6A5YN67"/>
<protein>
    <submittedName>
        <fullName evidence="2">Heterokaryon incompatibility protein-domain-containing protein</fullName>
    </submittedName>
</protein>
<feature type="domain" description="Heterokaryon incompatibility" evidence="1">
    <location>
        <begin position="250"/>
        <end position="397"/>
    </location>
</feature>
<reference evidence="2" key="1">
    <citation type="journal article" date="2020" name="Stud. Mycol.">
        <title>101 Dothideomycetes genomes: a test case for predicting lifestyles and emergence of pathogens.</title>
        <authorList>
            <person name="Haridas S."/>
            <person name="Albert R."/>
            <person name="Binder M."/>
            <person name="Bloem J."/>
            <person name="Labutti K."/>
            <person name="Salamov A."/>
            <person name="Andreopoulos B."/>
            <person name="Baker S."/>
            <person name="Barry K."/>
            <person name="Bills G."/>
            <person name="Bluhm B."/>
            <person name="Cannon C."/>
            <person name="Castanera R."/>
            <person name="Culley D."/>
            <person name="Daum C."/>
            <person name="Ezra D."/>
            <person name="Gonzalez J."/>
            <person name="Henrissat B."/>
            <person name="Kuo A."/>
            <person name="Liang C."/>
            <person name="Lipzen A."/>
            <person name="Lutzoni F."/>
            <person name="Magnuson J."/>
            <person name="Mondo S."/>
            <person name="Nolan M."/>
            <person name="Ohm R."/>
            <person name="Pangilinan J."/>
            <person name="Park H.-J."/>
            <person name="Ramirez L."/>
            <person name="Alfaro M."/>
            <person name="Sun H."/>
            <person name="Tritt A."/>
            <person name="Yoshinaga Y."/>
            <person name="Zwiers L.-H."/>
            <person name="Turgeon B."/>
            <person name="Goodwin S."/>
            <person name="Spatafora J."/>
            <person name="Crous P."/>
            <person name="Grigoriev I."/>
        </authorList>
    </citation>
    <scope>NUCLEOTIDE SEQUENCE</scope>
    <source>
        <strain evidence="2">CBS 627.86</strain>
    </source>
</reference>
<dbReference type="PANTHER" id="PTHR33112:SF12">
    <property type="entry name" value="HETEROKARYON INCOMPATIBILITY DOMAIN-CONTAINING PROTEIN"/>
    <property type="match status" value="1"/>
</dbReference>
<dbReference type="PANTHER" id="PTHR33112">
    <property type="entry name" value="DOMAIN PROTEIN, PUTATIVE-RELATED"/>
    <property type="match status" value="1"/>
</dbReference>
<dbReference type="InterPro" id="IPR010730">
    <property type="entry name" value="HET"/>
</dbReference>
<dbReference type="OrthoDB" id="2958217at2759"/>
<gene>
    <name evidence="2" type="ORF">BDV96DRAFT_652538</name>
</gene>
<accession>A0A6A5YN67</accession>